<dbReference type="Pfam" id="PF07007">
    <property type="entry name" value="LprI"/>
    <property type="match status" value="1"/>
</dbReference>
<accession>A0ABS8CS33</accession>
<dbReference type="Proteomes" id="UP001198571">
    <property type="component" value="Unassembled WGS sequence"/>
</dbReference>
<evidence type="ECO:0000259" key="2">
    <source>
        <dbReference type="Pfam" id="PF07007"/>
    </source>
</evidence>
<dbReference type="Gene3D" id="1.20.1270.180">
    <property type="match status" value="1"/>
</dbReference>
<protein>
    <submittedName>
        <fullName evidence="3">DUF1311 domain-containing protein</fullName>
    </submittedName>
</protein>
<dbReference type="EMBL" id="JACDXX010000033">
    <property type="protein sequence ID" value="MCB5412210.1"/>
    <property type="molecule type" value="Genomic_DNA"/>
</dbReference>
<name>A0ABS8CS33_9RHOB</name>
<sequence>MPLKRWSFALLLSAVPFTASADAALECGVGGGNQVEIGECLAQVEANADTALKAVLDLSVEAAERLDEVTGRPAAVPALNAGQAAWSAYRDAHCEFVGATFGGGSGTGIAIRSCRIEAARERAAELGQYTQ</sequence>
<proteinExistence type="predicted"/>
<dbReference type="RefSeq" id="WP_226937634.1">
    <property type="nucleotide sequence ID" value="NZ_JACDXX010000033.1"/>
</dbReference>
<dbReference type="InterPro" id="IPR009739">
    <property type="entry name" value="LprI-like_N"/>
</dbReference>
<feature type="signal peptide" evidence="1">
    <location>
        <begin position="1"/>
        <end position="21"/>
    </location>
</feature>
<evidence type="ECO:0000313" key="4">
    <source>
        <dbReference type="Proteomes" id="UP001198571"/>
    </source>
</evidence>
<feature type="domain" description="Lysozyme inhibitor LprI-like N-terminal" evidence="2">
    <location>
        <begin position="32"/>
        <end position="126"/>
    </location>
</feature>
<reference evidence="3 4" key="1">
    <citation type="submission" date="2020-07" db="EMBL/GenBank/DDBJ databases">
        <title>Pseudogemmobacter sp. nov., isolated from poultry manure in Taiwan.</title>
        <authorList>
            <person name="Lin S.-Y."/>
            <person name="Tang Y.-S."/>
            <person name="Young C.-C."/>
        </authorList>
    </citation>
    <scope>NUCLEOTIDE SEQUENCE [LARGE SCALE GENOMIC DNA]</scope>
    <source>
        <strain evidence="3 4">CC-YST710</strain>
    </source>
</reference>
<organism evidence="3 4">
    <name type="scientific">Pseudogemmobacter faecipullorum</name>
    <dbReference type="NCBI Taxonomy" id="2755041"/>
    <lineage>
        <taxon>Bacteria</taxon>
        <taxon>Pseudomonadati</taxon>
        <taxon>Pseudomonadota</taxon>
        <taxon>Alphaproteobacteria</taxon>
        <taxon>Rhodobacterales</taxon>
        <taxon>Paracoccaceae</taxon>
        <taxon>Pseudogemmobacter</taxon>
    </lineage>
</organism>
<evidence type="ECO:0000313" key="3">
    <source>
        <dbReference type="EMBL" id="MCB5412210.1"/>
    </source>
</evidence>
<feature type="chain" id="PRO_5045090281" evidence="1">
    <location>
        <begin position="22"/>
        <end position="131"/>
    </location>
</feature>
<gene>
    <name evidence="3" type="ORF">H0485_19745</name>
</gene>
<keyword evidence="1" id="KW-0732">Signal</keyword>
<evidence type="ECO:0000256" key="1">
    <source>
        <dbReference type="SAM" id="SignalP"/>
    </source>
</evidence>
<keyword evidence="4" id="KW-1185">Reference proteome</keyword>
<comment type="caution">
    <text evidence="3">The sequence shown here is derived from an EMBL/GenBank/DDBJ whole genome shotgun (WGS) entry which is preliminary data.</text>
</comment>